<dbReference type="EMBL" id="FOTC01000003">
    <property type="protein sequence ID" value="SFL21976.1"/>
    <property type="molecule type" value="Genomic_DNA"/>
</dbReference>
<keyword evidence="3" id="KW-1185">Reference proteome</keyword>
<feature type="compositionally biased region" description="Low complexity" evidence="1">
    <location>
        <begin position="39"/>
        <end position="66"/>
    </location>
</feature>
<dbReference type="AlphaFoldDB" id="A0A1I4FYV2"/>
<feature type="region of interest" description="Disordered" evidence="1">
    <location>
        <begin position="22"/>
        <end position="80"/>
    </location>
</feature>
<dbReference type="RefSeq" id="WP_089870124.1">
    <property type="nucleotide sequence ID" value="NZ_FOTC01000003.1"/>
</dbReference>
<gene>
    <name evidence="2" type="ORF">SAMN04487950_2872</name>
</gene>
<evidence type="ECO:0000256" key="1">
    <source>
        <dbReference type="SAM" id="MobiDB-lite"/>
    </source>
</evidence>
<proteinExistence type="predicted"/>
<evidence type="ECO:0000313" key="2">
    <source>
        <dbReference type="EMBL" id="SFL21976.1"/>
    </source>
</evidence>
<sequence length="170" mass="17051">MNRRAFLTTAVATLSVSASAGCLAGGGDTGGSDSDENESTASDEPTTSPTATPTATPSAPSVASTTLEAMGDCSDSGTASVAFESPDVVVTGCIQGPNGCHQPVLQDATVEDGALRVVVTTEAEGDGACTQALVQRKYEATISFDDSLPSTVEVVHDSMGEQTTVTTADQ</sequence>
<evidence type="ECO:0000313" key="3">
    <source>
        <dbReference type="Proteomes" id="UP000199607"/>
    </source>
</evidence>
<dbReference type="PROSITE" id="PS51257">
    <property type="entry name" value="PROKAR_LIPOPROTEIN"/>
    <property type="match status" value="1"/>
</dbReference>
<protein>
    <submittedName>
        <fullName evidence="2">Uncharacterized protein</fullName>
    </submittedName>
</protein>
<organism evidence="2 3">
    <name type="scientific">Halogranum rubrum</name>
    <dbReference type="NCBI Taxonomy" id="553466"/>
    <lineage>
        <taxon>Archaea</taxon>
        <taxon>Methanobacteriati</taxon>
        <taxon>Methanobacteriota</taxon>
        <taxon>Stenosarchaea group</taxon>
        <taxon>Halobacteria</taxon>
        <taxon>Halobacteriales</taxon>
        <taxon>Haloferacaceae</taxon>
    </lineage>
</organism>
<accession>A0A1I4FYV2</accession>
<dbReference type="Proteomes" id="UP000199607">
    <property type="component" value="Unassembled WGS sequence"/>
</dbReference>
<name>A0A1I4FYV2_9EURY</name>
<reference evidence="3" key="1">
    <citation type="submission" date="2016-10" db="EMBL/GenBank/DDBJ databases">
        <authorList>
            <person name="Varghese N."/>
            <person name="Submissions S."/>
        </authorList>
    </citation>
    <scope>NUCLEOTIDE SEQUENCE [LARGE SCALE GENOMIC DNA]</scope>
    <source>
        <strain evidence="3">CGMCC 1.7738</strain>
    </source>
</reference>